<evidence type="ECO:0000313" key="8">
    <source>
        <dbReference type="RefSeq" id="XP_028151931.1"/>
    </source>
</evidence>
<dbReference type="EnsemblMetazoa" id="XM_050657805.1">
    <property type="protein sequence ID" value="XP_050513762.1"/>
    <property type="gene ID" value="LOC126889479"/>
</dbReference>
<dbReference type="OrthoDB" id="262535at2759"/>
<dbReference type="Proteomes" id="UP001652700">
    <property type="component" value="Unplaced"/>
</dbReference>
<dbReference type="Pfam" id="PF09799">
    <property type="entry name" value="Transmemb_17"/>
    <property type="match status" value="1"/>
</dbReference>
<dbReference type="AlphaFoldDB" id="A0A6P7GPV2"/>
<feature type="transmembrane region" description="Helical" evidence="5">
    <location>
        <begin position="12"/>
        <end position="33"/>
    </location>
</feature>
<dbReference type="InterPro" id="IPR019184">
    <property type="entry name" value="Uncharacterised_TM-17"/>
</dbReference>
<dbReference type="GO" id="GO:0016020">
    <property type="term" value="C:membrane"/>
    <property type="evidence" value="ECO:0007669"/>
    <property type="project" value="UniProtKB-SubCell"/>
</dbReference>
<sequence>MKFDPELMFECLLYINAHYFPVIAISEISMLTAKYFSDKKDTPNIDQDAVVCLTRHVCELMKLVMFQRFKYTHKKLITLFSIFLTFMTVGTVYYNVNIQHPILKLEIILSVLTTLLEATEIFFGCWYLMPCYKKVEYF</sequence>
<evidence type="ECO:0000256" key="4">
    <source>
        <dbReference type="ARBA" id="ARBA00023136"/>
    </source>
</evidence>
<keyword evidence="2 5" id="KW-0812">Transmembrane</keyword>
<keyword evidence="4 5" id="KW-0472">Membrane</keyword>
<organism evidence="8">
    <name type="scientific">Diabrotica virgifera virgifera</name>
    <name type="common">western corn rootworm</name>
    <dbReference type="NCBI Taxonomy" id="50390"/>
    <lineage>
        <taxon>Eukaryota</taxon>
        <taxon>Metazoa</taxon>
        <taxon>Ecdysozoa</taxon>
        <taxon>Arthropoda</taxon>
        <taxon>Hexapoda</taxon>
        <taxon>Insecta</taxon>
        <taxon>Pterygota</taxon>
        <taxon>Neoptera</taxon>
        <taxon>Endopterygota</taxon>
        <taxon>Coleoptera</taxon>
        <taxon>Polyphaga</taxon>
        <taxon>Cucujiformia</taxon>
        <taxon>Chrysomeloidea</taxon>
        <taxon>Chrysomelidae</taxon>
        <taxon>Galerucinae</taxon>
        <taxon>Diabroticina</taxon>
        <taxon>Diabroticites</taxon>
        <taxon>Diabrotica</taxon>
    </lineage>
</organism>
<accession>A0A6P7GPV2</accession>
<reference evidence="6" key="2">
    <citation type="submission" date="2025-05" db="UniProtKB">
        <authorList>
            <consortium name="EnsemblMetazoa"/>
        </authorList>
    </citation>
    <scope>IDENTIFICATION</scope>
</reference>
<dbReference type="RefSeq" id="XP_028151931.1">
    <property type="nucleotide sequence ID" value="XM_028296130.1"/>
</dbReference>
<evidence type="ECO:0000256" key="3">
    <source>
        <dbReference type="ARBA" id="ARBA00022989"/>
    </source>
</evidence>
<dbReference type="InParanoid" id="A0A6P7GPV2"/>
<evidence type="ECO:0000256" key="2">
    <source>
        <dbReference type="ARBA" id="ARBA00022692"/>
    </source>
</evidence>
<evidence type="ECO:0000256" key="1">
    <source>
        <dbReference type="ARBA" id="ARBA00004141"/>
    </source>
</evidence>
<keyword evidence="3 5" id="KW-1133">Transmembrane helix</keyword>
<evidence type="ECO:0000313" key="6">
    <source>
        <dbReference type="EnsemblMetazoa" id="XP_050513762.1"/>
    </source>
</evidence>
<proteinExistence type="predicted"/>
<feature type="transmembrane region" description="Helical" evidence="5">
    <location>
        <begin position="107"/>
        <end position="129"/>
    </location>
</feature>
<gene>
    <name evidence="8" type="primary">LOC114345310</name>
</gene>
<protein>
    <submittedName>
        <fullName evidence="8">Uncharacterized protein LOC114345310</fullName>
    </submittedName>
</protein>
<reference evidence="8" key="1">
    <citation type="submission" date="2025-04" db="UniProtKB">
        <authorList>
            <consortium name="RefSeq"/>
        </authorList>
    </citation>
    <scope>IDENTIFICATION</scope>
    <source>
        <tissue evidence="8">Whole insect</tissue>
    </source>
</reference>
<keyword evidence="7" id="KW-1185">Reference proteome</keyword>
<evidence type="ECO:0000313" key="7">
    <source>
        <dbReference type="Proteomes" id="UP001652700"/>
    </source>
</evidence>
<feature type="transmembrane region" description="Helical" evidence="5">
    <location>
        <begin position="76"/>
        <end position="95"/>
    </location>
</feature>
<comment type="subcellular location">
    <subcellularLocation>
        <location evidence="1">Membrane</location>
        <topology evidence="1">Multi-pass membrane protein</topology>
    </subcellularLocation>
</comment>
<name>A0A6P7GPV2_DIAVI</name>
<evidence type="ECO:0000256" key="5">
    <source>
        <dbReference type="SAM" id="Phobius"/>
    </source>
</evidence>